<feature type="transmembrane region" description="Helical" evidence="1">
    <location>
        <begin position="803"/>
        <end position="824"/>
    </location>
</feature>
<dbReference type="Pfam" id="PF14529">
    <property type="entry name" value="Exo_endo_phos_2"/>
    <property type="match status" value="1"/>
</dbReference>
<protein>
    <recommendedName>
        <fullName evidence="2">Reverse transcriptase domain-containing protein</fullName>
    </recommendedName>
</protein>
<dbReference type="SUPFAM" id="SSF56672">
    <property type="entry name" value="DNA/RNA polymerases"/>
    <property type="match status" value="1"/>
</dbReference>
<keyword evidence="1" id="KW-0812">Transmembrane</keyword>
<accession>A0A1B6KWH0</accession>
<proteinExistence type="predicted"/>
<name>A0A1B6KWH0_9HEMI</name>
<evidence type="ECO:0000313" key="3">
    <source>
        <dbReference type="EMBL" id="JAT15789.1"/>
    </source>
</evidence>
<dbReference type="CDD" id="cd01650">
    <property type="entry name" value="RT_nLTR_like"/>
    <property type="match status" value="1"/>
</dbReference>
<sequence>MDNTAKNIQHNKNLFSFLHYNVQGIGNKLEVFNYLTCHMNPSIVVVTEHQKASDNLIFYKLTNFELVSFYCRNLHRSGGVAIYVKSLFKKNVTEVEWVKEFCLELDIEVSAVKIELDTLKVFLLGIYRSPGGNIDTFFEKLESIICKLTNKKKNVKLVILGDLNIDTLKEDSKCKQLKNFVISHNCRDLLGNKPTRITNVSQTSIDHVITNVENIFSTCMIDGHVSDHFGQLLVLNLGKPIRSSKKVISKRSFSEQNIFIFKYCLNRETWGSVYKAKNVNEKWNTFLNILEWYLNCSCPMKKKSITDNKLTKSGKIILQPQTLKIKNNMINFYDLYKTTGNQMWKDRYNEFKKSFRKKVAEEKAQHVKKRFDSSDNISKTCWSFVNELKVKKTTLNNISLVDDNNVVVQDPKLVSELFNEYFTNNSTLVNSKNNYENDKLLNLPLLNKNDVLQLIDSLNSKKSSGWDGISMYLLKKIKTELCNPLVHLVNSVLLDGVFPQALKLSIIKPLHKKGSRDRVINYRPVSLVSTFSKLIEKVILANLTEYYEHNHILNDFQHGFRTGRSTISAAAEFYHTVLTKVDDGLEVAGVYLDLSRAFDSVNHGMLLQKLARDGISGYLFELISSYLINRWQCTEVLHDDNLEIQQVRSSMKKVQCGIPQGSILGPFLYIIYVNDFPTTSIKNNFSVSMYADDTSGLCWDKSIFETEKILKEFLETASNYFVENNFLVNLDKTELLVFRPNKSQTAITVPIFNNNLVSGNSYKFLGLYIDDKLNWVNHIDYVCSKLSSALFLLRRLSYYLDSMALRMVYFGVFYPFLSYGLILWGSTYNKHLQRVFKLQKKALRTIAKVEYGTSCRNLFSTHSMLTVFGLYIFQVVNFIKNNNTKFTFKNADIHNYNTRNKDIFCSIKRRLEITSKSPFIMGTKYYNIVPKHIRDLEGNEFKNSLKKWLI</sequence>
<dbReference type="InterPro" id="IPR043502">
    <property type="entry name" value="DNA/RNA_pol_sf"/>
</dbReference>
<dbReference type="AlphaFoldDB" id="A0A1B6KWH0"/>
<dbReference type="Pfam" id="PF00078">
    <property type="entry name" value="RVT_1"/>
    <property type="match status" value="1"/>
</dbReference>
<evidence type="ECO:0000259" key="2">
    <source>
        <dbReference type="PROSITE" id="PS50878"/>
    </source>
</evidence>
<dbReference type="InterPro" id="IPR000477">
    <property type="entry name" value="RT_dom"/>
</dbReference>
<feature type="domain" description="Reverse transcriptase" evidence="2">
    <location>
        <begin position="491"/>
        <end position="769"/>
    </location>
</feature>
<dbReference type="Gene3D" id="3.60.10.10">
    <property type="entry name" value="Endonuclease/exonuclease/phosphatase"/>
    <property type="match status" value="1"/>
</dbReference>
<dbReference type="GO" id="GO:0071897">
    <property type="term" value="P:DNA biosynthetic process"/>
    <property type="evidence" value="ECO:0007669"/>
    <property type="project" value="UniProtKB-ARBA"/>
</dbReference>
<feature type="non-terminal residue" evidence="3">
    <location>
        <position position="950"/>
    </location>
</feature>
<evidence type="ECO:0000256" key="1">
    <source>
        <dbReference type="SAM" id="Phobius"/>
    </source>
</evidence>
<organism evidence="3">
    <name type="scientific">Graphocephala atropunctata</name>
    <dbReference type="NCBI Taxonomy" id="36148"/>
    <lineage>
        <taxon>Eukaryota</taxon>
        <taxon>Metazoa</taxon>
        <taxon>Ecdysozoa</taxon>
        <taxon>Arthropoda</taxon>
        <taxon>Hexapoda</taxon>
        <taxon>Insecta</taxon>
        <taxon>Pterygota</taxon>
        <taxon>Neoptera</taxon>
        <taxon>Paraneoptera</taxon>
        <taxon>Hemiptera</taxon>
        <taxon>Auchenorrhyncha</taxon>
        <taxon>Membracoidea</taxon>
        <taxon>Cicadellidae</taxon>
        <taxon>Cicadellinae</taxon>
        <taxon>Cicadellini</taxon>
        <taxon>Graphocephala</taxon>
    </lineage>
</organism>
<reference evidence="3" key="1">
    <citation type="submission" date="2015-11" db="EMBL/GenBank/DDBJ databases">
        <title>De novo transcriptome assembly of four potential Pierce s Disease insect vectors from Arizona vineyards.</title>
        <authorList>
            <person name="Tassone E.E."/>
        </authorList>
    </citation>
    <scope>NUCLEOTIDE SEQUENCE</scope>
</reference>
<dbReference type="GO" id="GO:0003824">
    <property type="term" value="F:catalytic activity"/>
    <property type="evidence" value="ECO:0007669"/>
    <property type="project" value="InterPro"/>
</dbReference>
<dbReference type="SUPFAM" id="SSF56219">
    <property type="entry name" value="DNase I-like"/>
    <property type="match status" value="1"/>
</dbReference>
<dbReference type="InterPro" id="IPR036691">
    <property type="entry name" value="Endo/exonu/phosph_ase_sf"/>
</dbReference>
<keyword evidence="1" id="KW-1133">Transmembrane helix</keyword>
<keyword evidence="1" id="KW-0472">Membrane</keyword>
<dbReference type="PROSITE" id="PS50878">
    <property type="entry name" value="RT_POL"/>
    <property type="match status" value="1"/>
</dbReference>
<dbReference type="EMBL" id="GEBQ01024188">
    <property type="protein sequence ID" value="JAT15789.1"/>
    <property type="molecule type" value="Transcribed_RNA"/>
</dbReference>
<dbReference type="PANTHER" id="PTHR33332">
    <property type="entry name" value="REVERSE TRANSCRIPTASE DOMAIN-CONTAINING PROTEIN"/>
    <property type="match status" value="1"/>
</dbReference>
<gene>
    <name evidence="3" type="ORF">g.49378</name>
</gene>
<dbReference type="InterPro" id="IPR005135">
    <property type="entry name" value="Endo/exonuclease/phosphatase"/>
</dbReference>